<name>A0A0A9G399_ARUDO</name>
<sequence>MLHISRSPVDRPYTD</sequence>
<evidence type="ECO:0000313" key="1">
    <source>
        <dbReference type="EMBL" id="JAE17959.1"/>
    </source>
</evidence>
<proteinExistence type="predicted"/>
<organism evidence="1">
    <name type="scientific">Arundo donax</name>
    <name type="common">Giant reed</name>
    <name type="synonym">Donax arundinaceus</name>
    <dbReference type="NCBI Taxonomy" id="35708"/>
    <lineage>
        <taxon>Eukaryota</taxon>
        <taxon>Viridiplantae</taxon>
        <taxon>Streptophyta</taxon>
        <taxon>Embryophyta</taxon>
        <taxon>Tracheophyta</taxon>
        <taxon>Spermatophyta</taxon>
        <taxon>Magnoliopsida</taxon>
        <taxon>Liliopsida</taxon>
        <taxon>Poales</taxon>
        <taxon>Poaceae</taxon>
        <taxon>PACMAD clade</taxon>
        <taxon>Arundinoideae</taxon>
        <taxon>Arundineae</taxon>
        <taxon>Arundo</taxon>
    </lineage>
</organism>
<dbReference type="EMBL" id="GBRH01179937">
    <property type="protein sequence ID" value="JAE17959.1"/>
    <property type="molecule type" value="Transcribed_RNA"/>
</dbReference>
<accession>A0A0A9G399</accession>
<reference evidence="1" key="2">
    <citation type="journal article" date="2015" name="Data Brief">
        <title>Shoot transcriptome of the giant reed, Arundo donax.</title>
        <authorList>
            <person name="Barrero R.A."/>
            <person name="Guerrero F.D."/>
            <person name="Moolhuijzen P."/>
            <person name="Goolsby J.A."/>
            <person name="Tidwell J."/>
            <person name="Bellgard S.E."/>
            <person name="Bellgard M.I."/>
        </authorList>
    </citation>
    <scope>NUCLEOTIDE SEQUENCE</scope>
    <source>
        <tissue evidence="1">Shoot tissue taken approximately 20 cm above the soil surface</tissue>
    </source>
</reference>
<reference evidence="1" key="1">
    <citation type="submission" date="2014-09" db="EMBL/GenBank/DDBJ databases">
        <authorList>
            <person name="Magalhaes I.L.F."/>
            <person name="Oliveira U."/>
            <person name="Santos F.R."/>
            <person name="Vidigal T.H.D.A."/>
            <person name="Brescovit A.D."/>
            <person name="Santos A.J."/>
        </authorList>
    </citation>
    <scope>NUCLEOTIDE SEQUENCE</scope>
    <source>
        <tissue evidence="1">Shoot tissue taken approximately 20 cm above the soil surface</tissue>
    </source>
</reference>
<protein>
    <submittedName>
        <fullName evidence="1">Uncharacterized protein</fullName>
    </submittedName>
</protein>